<keyword evidence="2" id="KW-1185">Reference proteome</keyword>
<dbReference type="Proteomes" id="UP000203989">
    <property type="component" value="Segment"/>
</dbReference>
<proteinExistence type="predicted"/>
<protein>
    <submittedName>
        <fullName evidence="1">Uncharacterized protein</fullName>
    </submittedName>
</protein>
<dbReference type="RefSeq" id="YP_009276079.1">
    <property type="nucleotide sequence ID" value="NC_030934.1"/>
</dbReference>
<dbReference type="KEGG" id="vg:28802543"/>
<evidence type="ECO:0000313" key="1">
    <source>
        <dbReference type="EMBL" id="AMR57397.1"/>
    </source>
</evidence>
<sequence>MSKDYTPDNCKWDTLSNQAFNRTLYTNSKSGITGITWHRRNECWTMQINKNGNRSYLGTTKDFFEACCIRKKAELDLYPDKLKTY</sequence>
<accession>A0A142IDU2</accession>
<gene>
    <name evidence="1" type="ORF">vB_PsyM_KIL1_0150</name>
</gene>
<dbReference type="GeneID" id="28802543"/>
<organism evidence="1 2">
    <name type="scientific">Pseudomonas phage vB_PsyM_KIL1</name>
    <dbReference type="NCBI Taxonomy" id="1777065"/>
    <lineage>
        <taxon>Viruses</taxon>
        <taxon>Duplodnaviria</taxon>
        <taxon>Heunggongvirae</taxon>
        <taxon>Uroviricota</taxon>
        <taxon>Caudoviricetes</taxon>
        <taxon>Vandenendeviridae</taxon>
        <taxon>Gorskivirinae</taxon>
        <taxon>Flaumdravirus</taxon>
        <taxon>Flaumdravirus KIL4</taxon>
    </lineage>
</organism>
<dbReference type="Gene3D" id="1.20.5.2050">
    <property type="match status" value="1"/>
</dbReference>
<name>A0A142IDU2_9CAUD</name>
<reference evidence="1 2" key="1">
    <citation type="journal article" date="2016" name="Front. Microbiol.">
        <title>Characterization of Novel Bacteriophages for Biocontrol of Bacterial Blight in Leek Caused by Pseudomonas syringae pv. porri.</title>
        <authorList>
            <person name="Rombouts S."/>
            <person name="Lavigne R."/>
        </authorList>
    </citation>
    <scope>NUCLEOTIDE SEQUENCE [LARGE SCALE GENOMIC DNA]</scope>
</reference>
<dbReference type="EMBL" id="KU130126">
    <property type="protein sequence ID" value="AMR57397.1"/>
    <property type="molecule type" value="Genomic_DNA"/>
</dbReference>
<evidence type="ECO:0000313" key="2">
    <source>
        <dbReference type="Proteomes" id="UP000203989"/>
    </source>
</evidence>
<dbReference type="OrthoDB" id="21336at10239"/>